<dbReference type="SMART" id="SM00558">
    <property type="entry name" value="JmjC"/>
    <property type="match status" value="1"/>
</dbReference>
<comment type="cofactor">
    <cofactor evidence="1">
        <name>Fe(2+)</name>
        <dbReference type="ChEBI" id="CHEBI:29033"/>
    </cofactor>
</comment>
<dbReference type="EMBL" id="JAAEDH010000017">
    <property type="protein sequence ID" value="MBR0656368.1"/>
    <property type="molecule type" value="Genomic_DNA"/>
</dbReference>
<accession>A0AAF1KPR5</accession>
<dbReference type="PANTHER" id="PTHR13096">
    <property type="entry name" value="MINA53 MYC INDUCED NUCLEAR ANTIGEN"/>
    <property type="match status" value="1"/>
</dbReference>
<gene>
    <name evidence="5" type="ORF">GXW79_14895</name>
</gene>
<dbReference type="AlphaFoldDB" id="A0AAF1KPR5"/>
<feature type="domain" description="JmjC" evidence="4">
    <location>
        <begin position="78"/>
        <end position="249"/>
    </location>
</feature>
<dbReference type="PANTHER" id="PTHR13096:SF8">
    <property type="entry name" value="RIBOSOMAL OXYGENASE 1"/>
    <property type="match status" value="1"/>
</dbReference>
<dbReference type="PROSITE" id="PS51184">
    <property type="entry name" value="JMJC"/>
    <property type="match status" value="1"/>
</dbReference>
<dbReference type="InterPro" id="IPR003347">
    <property type="entry name" value="JmjC_dom"/>
</dbReference>
<reference evidence="5" key="1">
    <citation type="submission" date="2020-01" db="EMBL/GenBank/DDBJ databases">
        <authorList>
            <person name="Rat A."/>
        </authorList>
    </citation>
    <scope>NUCLEOTIDE SEQUENCE</scope>
    <source>
        <strain evidence="5">LMG 28251</strain>
    </source>
</reference>
<comment type="caution">
    <text evidence="5">The sequence shown here is derived from an EMBL/GenBank/DDBJ whole genome shotgun (WGS) entry which is preliminary data.</text>
</comment>
<dbReference type="Pfam" id="PF08007">
    <property type="entry name" value="JmjC_2"/>
    <property type="match status" value="1"/>
</dbReference>
<keyword evidence="3" id="KW-0408">Iron</keyword>
<evidence type="ECO:0000313" key="6">
    <source>
        <dbReference type="Proteomes" id="UP001196068"/>
    </source>
</evidence>
<dbReference type="InterPro" id="IPR039994">
    <property type="entry name" value="NO66-like"/>
</dbReference>
<evidence type="ECO:0000256" key="2">
    <source>
        <dbReference type="ARBA" id="ARBA00022723"/>
    </source>
</evidence>
<name>A0AAF1KPR5_9PROT</name>
<dbReference type="SUPFAM" id="SSF51197">
    <property type="entry name" value="Clavaminate synthase-like"/>
    <property type="match status" value="1"/>
</dbReference>
<reference evidence="5" key="2">
    <citation type="journal article" date="2021" name="Syst. Appl. Microbiol.">
        <title>Roseomonas hellenica sp. nov., isolated from roots of wild-growing Alkanna tinctoria.</title>
        <authorList>
            <person name="Rat A."/>
            <person name="Naranjo H.D."/>
            <person name="Lebbe L."/>
            <person name="Cnockaert M."/>
            <person name="Krigas N."/>
            <person name="Grigoriadou K."/>
            <person name="Maloupa E."/>
            <person name="Willems A."/>
        </authorList>
    </citation>
    <scope>NUCLEOTIDE SEQUENCE</scope>
    <source>
        <strain evidence="5">LMG 28251</strain>
    </source>
</reference>
<proteinExistence type="predicted"/>
<evidence type="ECO:0000313" key="5">
    <source>
        <dbReference type="EMBL" id="MBR0656368.1"/>
    </source>
</evidence>
<organism evidence="5 6">
    <name type="scientific">Plastoroseomonas arctica</name>
    <dbReference type="NCBI Taxonomy" id="1509237"/>
    <lineage>
        <taxon>Bacteria</taxon>
        <taxon>Pseudomonadati</taxon>
        <taxon>Pseudomonadota</taxon>
        <taxon>Alphaproteobacteria</taxon>
        <taxon>Acetobacterales</taxon>
        <taxon>Acetobacteraceae</taxon>
        <taxon>Plastoroseomonas</taxon>
    </lineage>
</organism>
<keyword evidence="2" id="KW-0479">Metal-binding</keyword>
<dbReference type="Gene3D" id="2.60.120.650">
    <property type="entry name" value="Cupin"/>
    <property type="match status" value="1"/>
</dbReference>
<evidence type="ECO:0000259" key="4">
    <source>
        <dbReference type="PROSITE" id="PS51184"/>
    </source>
</evidence>
<evidence type="ECO:0000256" key="3">
    <source>
        <dbReference type="ARBA" id="ARBA00023004"/>
    </source>
</evidence>
<keyword evidence="6" id="KW-1185">Reference proteome</keyword>
<evidence type="ECO:0000256" key="1">
    <source>
        <dbReference type="ARBA" id="ARBA00001954"/>
    </source>
</evidence>
<sequence length="407" mass="44033">MAMTLDELLAPITPETFFAEYFDRKPLHVPGGAAKFAQVLSWRHLNRLLDMTHIWSEQSLKMVLDGAPVPAAQYSTRATSRDQQAVLQPDPARMREWIRRGASLVLNDVDSLTPGLAAVSDALEGAGLGKSQANVYVSWQAHKAFASHYDTHDVWAVQIEGEKTWYVWEGRAEWPISHPAFRGQPQAHHDAAKGKLLATIVLKPGDLLYLPRGWYHDAMTLSEASVHVAYGVHAPLGMDFLNILVERVLYDAEFRKPLPRQDGTAAQKFALTNRAALLGQRLGELCRDPKVMGVLENFVAGYRFQRGGHDLLAARGLAAPAAAGATDAEAPSYRVVDRGAKPVRRGAEFALKGSAGAVPLSAAEAEAAGWLLGRADVTEAELAAAHPAVAAPVLLSKLTEAGIVVVV</sequence>
<protein>
    <recommendedName>
        <fullName evidence="4">JmjC domain-containing protein</fullName>
    </recommendedName>
</protein>
<dbReference type="Proteomes" id="UP001196068">
    <property type="component" value="Unassembled WGS sequence"/>
</dbReference>
<dbReference type="GO" id="GO:0046872">
    <property type="term" value="F:metal ion binding"/>
    <property type="evidence" value="ECO:0007669"/>
    <property type="project" value="UniProtKB-KW"/>
</dbReference>